<accession>A0A9N9JNR6</accession>
<name>A0A9N9JNR6_9GLOM</name>
<dbReference type="Proteomes" id="UP000789759">
    <property type="component" value="Unassembled WGS sequence"/>
</dbReference>
<dbReference type="EMBL" id="CAJVQA010026936">
    <property type="protein sequence ID" value="CAG8790471.1"/>
    <property type="molecule type" value="Genomic_DNA"/>
</dbReference>
<evidence type="ECO:0000313" key="2">
    <source>
        <dbReference type="Proteomes" id="UP000789759"/>
    </source>
</evidence>
<gene>
    <name evidence="1" type="ORF">CPELLU_LOCUS16974</name>
</gene>
<reference evidence="1" key="1">
    <citation type="submission" date="2021-06" db="EMBL/GenBank/DDBJ databases">
        <authorList>
            <person name="Kallberg Y."/>
            <person name="Tangrot J."/>
            <person name="Rosling A."/>
        </authorList>
    </citation>
    <scope>NUCLEOTIDE SEQUENCE</scope>
    <source>
        <strain evidence="1">FL966</strain>
    </source>
</reference>
<comment type="caution">
    <text evidence="1">The sequence shown here is derived from an EMBL/GenBank/DDBJ whole genome shotgun (WGS) entry which is preliminary data.</text>
</comment>
<evidence type="ECO:0000313" key="1">
    <source>
        <dbReference type="EMBL" id="CAG8790471.1"/>
    </source>
</evidence>
<proteinExistence type="predicted"/>
<organism evidence="1 2">
    <name type="scientific">Cetraspora pellucida</name>
    <dbReference type="NCBI Taxonomy" id="1433469"/>
    <lineage>
        <taxon>Eukaryota</taxon>
        <taxon>Fungi</taxon>
        <taxon>Fungi incertae sedis</taxon>
        <taxon>Mucoromycota</taxon>
        <taxon>Glomeromycotina</taxon>
        <taxon>Glomeromycetes</taxon>
        <taxon>Diversisporales</taxon>
        <taxon>Gigasporaceae</taxon>
        <taxon>Cetraspora</taxon>
    </lineage>
</organism>
<sequence>MVIKQCMCGSYREKNNIPNFHVSATHFPYVGCLAFVNISLRNNKICAISGYINHSEQCKTSQLQHDSLYKLLLYIKKNVETLLNLNVSTADILAQNAKMANASKKLVYKIKNDPAKNLEQFLEPDTNPSELKKVCLHYQPYTKETGHLEIIIKNPNTTAITFSSLVAMIDTDVKEQKSLLRQLGRRGRNDIILQCQTLKMYLRNVLKEAWTIDGNENVVCRFIKEKKNSLETIIYKSEDFSNDTKKFWIVEQDSLLI</sequence>
<keyword evidence="2" id="KW-1185">Reference proteome</keyword>
<protein>
    <submittedName>
        <fullName evidence="1">8144_t:CDS:1</fullName>
    </submittedName>
</protein>
<dbReference type="AlphaFoldDB" id="A0A9N9JNR6"/>